<dbReference type="Pfam" id="PF00992">
    <property type="entry name" value="Troponin"/>
    <property type="match status" value="2"/>
</dbReference>
<keyword evidence="16" id="KW-1185">Reference proteome</keyword>
<evidence type="ECO:0000256" key="8">
    <source>
        <dbReference type="ARBA" id="ARBA00023203"/>
    </source>
</evidence>
<feature type="compositionally biased region" description="Polar residues" evidence="13">
    <location>
        <begin position="537"/>
        <end position="568"/>
    </location>
</feature>
<evidence type="ECO:0000256" key="4">
    <source>
        <dbReference type="ARBA" id="ARBA00009930"/>
    </source>
</evidence>
<dbReference type="PANTHER" id="PTHR11521">
    <property type="entry name" value="TROPONIN T"/>
    <property type="match status" value="1"/>
</dbReference>
<accession>A0ABC9XRM0</accession>
<dbReference type="GO" id="GO:0003779">
    <property type="term" value="F:actin binding"/>
    <property type="evidence" value="ECO:0007669"/>
    <property type="project" value="UniProtKB-KW"/>
</dbReference>
<evidence type="ECO:0000256" key="1">
    <source>
        <dbReference type="ARBA" id="ARBA00001988"/>
    </source>
</evidence>
<feature type="compositionally biased region" description="Basic and acidic residues" evidence="13">
    <location>
        <begin position="878"/>
        <end position="902"/>
    </location>
</feature>
<evidence type="ECO:0000256" key="2">
    <source>
        <dbReference type="ARBA" id="ARBA00003363"/>
    </source>
</evidence>
<evidence type="ECO:0000256" key="11">
    <source>
        <dbReference type="ARBA" id="ARBA00042462"/>
    </source>
</evidence>
<dbReference type="InterPro" id="IPR001849">
    <property type="entry name" value="PH_domain"/>
</dbReference>
<comment type="similarity">
    <text evidence="3">Belongs to the troponin T family.</text>
</comment>
<evidence type="ECO:0000256" key="5">
    <source>
        <dbReference type="ARBA" id="ARBA00022553"/>
    </source>
</evidence>
<sequence length="1143" mass="131020">MTPEKVLREGVLEKRSGGLLQLWKKKRCLLTEKGLQLFEPKGSRRKELSFAHMKAVECVEWKERHIYFTVVMDDSHEIDFRCAQEDPGWNAEITMGLVRFKNQQAIQVVRARHSCRAGTRPPTMLQRKSKITASRKLLLKSLMLAKAKEEWEQEIVDKQSEKERYLSERITPLHTSGLSLSQLQDLCRELHEKVEIVDEERYDIEAKCNHNTREIKDLKIKVLDLRGKFKRPPLRRVRVSADAMLRALLGSKHKVSMDLRANLKSVKKEDTEKERPVEVGDWRKNVEAMSGMEGRKKMFDAAKSPTGHLARLRSLEDEEEQQRERRRRHRSLLSSTSTDEEPASPVKDTSPSSSRPQSLVKLVSPEEEEERKLSEVLKTQEGRRTRSPVAVSEKLRKEKEQQEPVVGASHAEAGMQLHVEQESIQAGEQGQDVAKDRGDPSGDQHPEPASERKAVVRVQLQDKEGQGVGMPRREQRKEVGEPQQRASLELGGCRLREVKILTRQGSRSTEEKSASVVTSSPDQQQPSRNPSKEVMQLSPTQDKPAENSDTSPTHVTYSSSIKRTSPRTVSFRMISRNQKEENQSPLTRSASLRIPGSSTTIGEKLEKYNSAVQRSEVVKSSLTLQKGLLMSSEGVASKRNFFEASAPCKAEPLAVRKDNLKISGSVTSRINLWISRAQEPAKEEKSKLAGQAQILAVLPKLGCWDPSVLGGMWLPSPMDAHILPIAFETEQEDETKAPGEGICCRLTILLLTFDCRVFMPNLVPPKIPDGERLDFDDIHRKRMEKDLNELQALIEAHFESRKKEEEELISLKDRIEQRRAERAEQQRIRSEREKERQARMAEERARKEEEEARKKAEEEARKKKAFSNMLHFGGYMQKSEKKGGKKQTEREKKKKILSERRKPLNIDHLNEDKLSDLPMSHIPFLHWHRDKAKELWQTIRDLEAEKFDLQEKFKRQKYEWIECTLSKFADDTELCGVVDTLERRDAIQRDLDRLERWACANGMKFNKAKYKVLHMSRGNPKHSYRLGKEWIESSPEEKDLGVLIDEKLNLSQQCALAAQKANCVLGCIPSSVTSSDMDSEIECTLSKFADNTKLCGAVNTLEGRDAIQRDLERLERWACVNFMKFNKAKCKVLYMDQGNPKHN</sequence>
<evidence type="ECO:0000259" key="14">
    <source>
        <dbReference type="SMART" id="SM00233"/>
    </source>
</evidence>
<dbReference type="AlphaFoldDB" id="A0ABC9XRM0"/>
<evidence type="ECO:0000256" key="7">
    <source>
        <dbReference type="ARBA" id="ARBA00023179"/>
    </source>
</evidence>
<feature type="domain" description="PH" evidence="14">
    <location>
        <begin position="6"/>
        <end position="100"/>
    </location>
</feature>
<evidence type="ECO:0000313" key="15">
    <source>
        <dbReference type="EMBL" id="GAB0199959.1"/>
    </source>
</evidence>
<feature type="compositionally biased region" description="Polar residues" evidence="13">
    <location>
        <begin position="347"/>
        <end position="357"/>
    </location>
</feature>
<comment type="caution">
    <text evidence="15">The sequence shown here is derived from an EMBL/GenBank/DDBJ whole genome shotgun (WGS) entry which is preliminary data.</text>
</comment>
<evidence type="ECO:0000256" key="12">
    <source>
        <dbReference type="SAM" id="Coils"/>
    </source>
</evidence>
<keyword evidence="5" id="KW-0597">Phosphoprotein</keyword>
<evidence type="ECO:0000256" key="13">
    <source>
        <dbReference type="SAM" id="MobiDB-lite"/>
    </source>
</evidence>
<comment type="function">
    <text evidence="2">Troponin T is the tropomyosin-binding subunit of troponin, the thin filament regulatory complex which confers calcium-sensitivity to striated muscle actomyosin ATPase activity.</text>
</comment>
<feature type="compositionally biased region" description="Basic and acidic residues" evidence="13">
    <location>
        <begin position="393"/>
        <end position="402"/>
    </location>
</feature>
<keyword evidence="8" id="KW-0009">Actin-binding</keyword>
<reference evidence="15 16" key="1">
    <citation type="submission" date="2024-06" db="EMBL/GenBank/DDBJ databases">
        <title>The draft genome of Grus japonensis, version 3.</title>
        <authorList>
            <person name="Nabeshima K."/>
            <person name="Suzuki S."/>
            <person name="Onuma M."/>
        </authorList>
    </citation>
    <scope>NUCLEOTIDE SEQUENCE [LARGE SCALE GENOMIC DNA]</scope>
    <source>
        <strain evidence="15 16">451A</strain>
    </source>
</reference>
<dbReference type="CDD" id="cd00821">
    <property type="entry name" value="PH"/>
    <property type="match status" value="1"/>
</dbReference>
<dbReference type="InterPro" id="IPR027707">
    <property type="entry name" value="TNNT"/>
</dbReference>
<dbReference type="Proteomes" id="UP001623348">
    <property type="component" value="Unassembled WGS sequence"/>
</dbReference>
<comment type="function">
    <text evidence="1">Troponin I is the inhibitory subunit of troponin, the thin filament regulatory complex which confers calcium-sensitivity to striated muscle actomyosin ATPase activity.</text>
</comment>
<dbReference type="SUPFAM" id="SSF90250">
    <property type="entry name" value="Troponin coil-coiled subunits"/>
    <property type="match status" value="2"/>
</dbReference>
<dbReference type="SMART" id="SM00233">
    <property type="entry name" value="PH"/>
    <property type="match status" value="1"/>
</dbReference>
<feature type="compositionally biased region" description="Basic and acidic residues" evidence="13">
    <location>
        <begin position="433"/>
        <end position="480"/>
    </location>
</feature>
<keyword evidence="12" id="KW-0175">Coiled coil</keyword>
<gene>
    <name evidence="15" type="ORF">GRJ2_002461300</name>
</gene>
<evidence type="ECO:0000256" key="10">
    <source>
        <dbReference type="ARBA" id="ARBA00039349"/>
    </source>
</evidence>
<keyword evidence="6" id="KW-0007">Acetylation</keyword>
<evidence type="ECO:0000313" key="16">
    <source>
        <dbReference type="Proteomes" id="UP001623348"/>
    </source>
</evidence>
<dbReference type="InterPro" id="IPR001978">
    <property type="entry name" value="Troponin"/>
</dbReference>
<feature type="coiled-coil region" evidence="12">
    <location>
        <begin position="148"/>
        <end position="200"/>
    </location>
</feature>
<comment type="similarity">
    <text evidence="4">Belongs to the troponin I family.</text>
</comment>
<comment type="subunit">
    <text evidence="9">Binds to actin and tropomyosin.</text>
</comment>
<evidence type="ECO:0000256" key="9">
    <source>
        <dbReference type="ARBA" id="ARBA00038767"/>
    </source>
</evidence>
<organism evidence="15 16">
    <name type="scientific">Grus japonensis</name>
    <name type="common">Japanese crane</name>
    <name type="synonym">Red-crowned crane</name>
    <dbReference type="NCBI Taxonomy" id="30415"/>
    <lineage>
        <taxon>Eukaryota</taxon>
        <taxon>Metazoa</taxon>
        <taxon>Chordata</taxon>
        <taxon>Craniata</taxon>
        <taxon>Vertebrata</taxon>
        <taxon>Euteleostomi</taxon>
        <taxon>Archelosauria</taxon>
        <taxon>Archosauria</taxon>
        <taxon>Dinosauria</taxon>
        <taxon>Saurischia</taxon>
        <taxon>Theropoda</taxon>
        <taxon>Coelurosauria</taxon>
        <taxon>Aves</taxon>
        <taxon>Neognathae</taxon>
        <taxon>Neoaves</taxon>
        <taxon>Gruiformes</taxon>
        <taxon>Gruidae</taxon>
        <taxon>Grus</taxon>
    </lineage>
</organism>
<name>A0ABC9XRM0_GRUJA</name>
<feature type="compositionally biased region" description="Basic and acidic residues" evidence="13">
    <location>
        <begin position="819"/>
        <end position="861"/>
    </location>
</feature>
<protein>
    <recommendedName>
        <fullName evidence="10">Troponin I, fast skeletal muscle</fullName>
    </recommendedName>
    <alternativeName>
        <fullName evidence="11">Troponin I, fast-twitch isoform</fullName>
    </alternativeName>
</protein>
<evidence type="ECO:0000256" key="3">
    <source>
        <dbReference type="ARBA" id="ARBA00008330"/>
    </source>
</evidence>
<feature type="compositionally biased region" description="Polar residues" evidence="13">
    <location>
        <begin position="583"/>
        <end position="595"/>
    </location>
</feature>
<dbReference type="PANTHER" id="PTHR11521:SF5">
    <property type="entry name" value="TROPONIN T, CARDIAC MUSCLE"/>
    <property type="match status" value="1"/>
</dbReference>
<dbReference type="SUPFAM" id="SSF50729">
    <property type="entry name" value="PH domain-like"/>
    <property type="match status" value="1"/>
</dbReference>
<dbReference type="InterPro" id="IPR038077">
    <property type="entry name" value="Troponin_sf"/>
</dbReference>
<feature type="compositionally biased region" description="Basic and acidic residues" evidence="13">
    <location>
        <begin position="370"/>
        <end position="384"/>
    </location>
</feature>
<dbReference type="Gene3D" id="1.20.5.350">
    <property type="match status" value="2"/>
</dbReference>
<proteinExistence type="inferred from homology"/>
<feature type="compositionally biased region" description="Polar residues" evidence="13">
    <location>
        <begin position="515"/>
        <end position="529"/>
    </location>
</feature>
<dbReference type="FunFam" id="1.20.5.350:FF:000002">
    <property type="entry name" value="troponin I, fast skeletal muscle"/>
    <property type="match status" value="1"/>
</dbReference>
<evidence type="ECO:0000256" key="6">
    <source>
        <dbReference type="ARBA" id="ARBA00022990"/>
    </source>
</evidence>
<dbReference type="Gene3D" id="6.10.250.180">
    <property type="match status" value="1"/>
</dbReference>
<feature type="region of interest" description="Disordered" evidence="13">
    <location>
        <begin position="819"/>
        <end position="902"/>
    </location>
</feature>
<dbReference type="EMBL" id="BAAFJT010000025">
    <property type="protein sequence ID" value="GAB0199959.1"/>
    <property type="molecule type" value="Genomic_DNA"/>
</dbReference>
<feature type="region of interest" description="Disordered" evidence="13">
    <location>
        <begin position="293"/>
        <end position="595"/>
    </location>
</feature>
<keyword evidence="7" id="KW-0514">Muscle protein</keyword>